<sequence>MKDAKLLIVDDEPSILKMLKTVLAKEGFVKVDTAGSGEEAVELCQRTRYDFIILDVMLPGRSGFEVFPFLRQTTDAPVLFLTARTTDFDKLTGFAVGGDDYMTKPFNPLEVIARVKAQLRRYLNITPSAIDTEERYRFGRFEVDVRAGELIVEGRPVSCPAQVFQLLVFLCRNPNRVFSKSELYERVWGDSSMSDDNTVMVHIHRIRERIEKNPGAPEYLLTVRGLGYKLVNREISDGR</sequence>
<dbReference type="InterPro" id="IPR039420">
    <property type="entry name" value="WalR-like"/>
</dbReference>
<evidence type="ECO:0000256" key="4">
    <source>
        <dbReference type="ARBA" id="ARBA00023125"/>
    </source>
</evidence>
<dbReference type="CDD" id="cd17574">
    <property type="entry name" value="REC_OmpR"/>
    <property type="match status" value="1"/>
</dbReference>
<feature type="DNA-binding region" description="OmpR/PhoB-type" evidence="7">
    <location>
        <begin position="133"/>
        <end position="232"/>
    </location>
</feature>
<evidence type="ECO:0000313" key="11">
    <source>
        <dbReference type="Proteomes" id="UP001597120"/>
    </source>
</evidence>
<dbReference type="SMART" id="SM00448">
    <property type="entry name" value="REC"/>
    <property type="match status" value="1"/>
</dbReference>
<dbReference type="Pfam" id="PF00486">
    <property type="entry name" value="Trans_reg_C"/>
    <property type="match status" value="1"/>
</dbReference>
<dbReference type="EMBL" id="JBHTIU010000024">
    <property type="protein sequence ID" value="MFD0868858.1"/>
    <property type="molecule type" value="Genomic_DNA"/>
</dbReference>
<keyword evidence="3" id="KW-0805">Transcription regulation</keyword>
<dbReference type="Gene3D" id="3.40.50.2300">
    <property type="match status" value="1"/>
</dbReference>
<dbReference type="SMART" id="SM00862">
    <property type="entry name" value="Trans_reg_C"/>
    <property type="match status" value="1"/>
</dbReference>
<dbReference type="PROSITE" id="PS51755">
    <property type="entry name" value="OMPR_PHOB"/>
    <property type="match status" value="1"/>
</dbReference>
<feature type="domain" description="Response regulatory" evidence="8">
    <location>
        <begin position="5"/>
        <end position="119"/>
    </location>
</feature>
<organism evidence="10 11">
    <name type="scientific">Paenibacillus residui</name>
    <dbReference type="NCBI Taxonomy" id="629724"/>
    <lineage>
        <taxon>Bacteria</taxon>
        <taxon>Bacillati</taxon>
        <taxon>Bacillota</taxon>
        <taxon>Bacilli</taxon>
        <taxon>Bacillales</taxon>
        <taxon>Paenibacillaceae</taxon>
        <taxon>Paenibacillus</taxon>
    </lineage>
</organism>
<dbReference type="Pfam" id="PF00072">
    <property type="entry name" value="Response_reg"/>
    <property type="match status" value="1"/>
</dbReference>
<evidence type="ECO:0000256" key="1">
    <source>
        <dbReference type="ARBA" id="ARBA00022553"/>
    </source>
</evidence>
<dbReference type="InterPro" id="IPR011006">
    <property type="entry name" value="CheY-like_superfamily"/>
</dbReference>
<evidence type="ECO:0000259" key="9">
    <source>
        <dbReference type="PROSITE" id="PS51755"/>
    </source>
</evidence>
<accession>A0ABW3D689</accession>
<evidence type="ECO:0000256" key="6">
    <source>
        <dbReference type="PROSITE-ProRule" id="PRU00169"/>
    </source>
</evidence>
<name>A0ABW3D689_9BACL</name>
<dbReference type="InterPro" id="IPR001789">
    <property type="entry name" value="Sig_transdc_resp-reg_receiver"/>
</dbReference>
<evidence type="ECO:0000259" key="8">
    <source>
        <dbReference type="PROSITE" id="PS50110"/>
    </source>
</evidence>
<dbReference type="InterPro" id="IPR001867">
    <property type="entry name" value="OmpR/PhoB-type_DNA-bd"/>
</dbReference>
<dbReference type="Gene3D" id="6.10.250.690">
    <property type="match status" value="1"/>
</dbReference>
<evidence type="ECO:0000256" key="3">
    <source>
        <dbReference type="ARBA" id="ARBA00023015"/>
    </source>
</evidence>
<feature type="modified residue" description="4-aspartylphosphate" evidence="6">
    <location>
        <position position="55"/>
    </location>
</feature>
<dbReference type="InterPro" id="IPR016032">
    <property type="entry name" value="Sig_transdc_resp-reg_C-effctor"/>
</dbReference>
<reference evidence="11" key="1">
    <citation type="journal article" date="2019" name="Int. J. Syst. Evol. Microbiol.">
        <title>The Global Catalogue of Microorganisms (GCM) 10K type strain sequencing project: providing services to taxonomists for standard genome sequencing and annotation.</title>
        <authorList>
            <consortium name="The Broad Institute Genomics Platform"/>
            <consortium name="The Broad Institute Genome Sequencing Center for Infectious Disease"/>
            <person name="Wu L."/>
            <person name="Ma J."/>
        </authorList>
    </citation>
    <scope>NUCLEOTIDE SEQUENCE [LARGE SCALE GENOMIC DNA]</scope>
    <source>
        <strain evidence="11">CCUG 57263</strain>
    </source>
</reference>
<dbReference type="Gene3D" id="1.10.10.10">
    <property type="entry name" value="Winged helix-like DNA-binding domain superfamily/Winged helix DNA-binding domain"/>
    <property type="match status" value="1"/>
</dbReference>
<dbReference type="PROSITE" id="PS50110">
    <property type="entry name" value="RESPONSE_REGULATORY"/>
    <property type="match status" value="1"/>
</dbReference>
<keyword evidence="11" id="KW-1185">Reference proteome</keyword>
<dbReference type="PANTHER" id="PTHR48111">
    <property type="entry name" value="REGULATOR OF RPOS"/>
    <property type="match status" value="1"/>
</dbReference>
<evidence type="ECO:0000313" key="10">
    <source>
        <dbReference type="EMBL" id="MFD0868858.1"/>
    </source>
</evidence>
<proteinExistence type="predicted"/>
<dbReference type="PANTHER" id="PTHR48111:SF52">
    <property type="entry name" value="TRANSCRIPTIONAL REGULATORY PROTEIN YVRH"/>
    <property type="match status" value="1"/>
</dbReference>
<keyword evidence="1 6" id="KW-0597">Phosphoprotein</keyword>
<protein>
    <submittedName>
        <fullName evidence="10">Response regulator transcription factor</fullName>
    </submittedName>
</protein>
<evidence type="ECO:0000256" key="7">
    <source>
        <dbReference type="PROSITE-ProRule" id="PRU01091"/>
    </source>
</evidence>
<evidence type="ECO:0000256" key="2">
    <source>
        <dbReference type="ARBA" id="ARBA00023012"/>
    </source>
</evidence>
<dbReference type="RefSeq" id="WP_144941052.1">
    <property type="nucleotide sequence ID" value="NZ_JBHTIU010000024.1"/>
</dbReference>
<dbReference type="InterPro" id="IPR036388">
    <property type="entry name" value="WH-like_DNA-bd_sf"/>
</dbReference>
<dbReference type="Proteomes" id="UP001597120">
    <property type="component" value="Unassembled WGS sequence"/>
</dbReference>
<keyword evidence="2" id="KW-0902">Two-component regulatory system</keyword>
<evidence type="ECO:0000256" key="5">
    <source>
        <dbReference type="ARBA" id="ARBA00023163"/>
    </source>
</evidence>
<dbReference type="SUPFAM" id="SSF52172">
    <property type="entry name" value="CheY-like"/>
    <property type="match status" value="1"/>
</dbReference>
<dbReference type="SUPFAM" id="SSF46894">
    <property type="entry name" value="C-terminal effector domain of the bipartite response regulators"/>
    <property type="match status" value="1"/>
</dbReference>
<dbReference type="CDD" id="cd00383">
    <property type="entry name" value="trans_reg_C"/>
    <property type="match status" value="1"/>
</dbReference>
<gene>
    <name evidence="10" type="ORF">ACFQ03_06825</name>
</gene>
<keyword evidence="5" id="KW-0804">Transcription</keyword>
<keyword evidence="4 7" id="KW-0238">DNA-binding</keyword>
<comment type="caution">
    <text evidence="10">The sequence shown here is derived from an EMBL/GenBank/DDBJ whole genome shotgun (WGS) entry which is preliminary data.</text>
</comment>
<feature type="domain" description="OmpR/PhoB-type" evidence="9">
    <location>
        <begin position="133"/>
        <end position="232"/>
    </location>
</feature>